<gene>
    <name evidence="7" type="ORF">UFOPK1603_00617</name>
</gene>
<dbReference type="InterPro" id="IPR027417">
    <property type="entry name" value="P-loop_NTPase"/>
</dbReference>
<name>A0A6J6DEN6_9ZZZZ</name>
<reference evidence="7" key="1">
    <citation type="submission" date="2020-05" db="EMBL/GenBank/DDBJ databases">
        <authorList>
            <person name="Chiriac C."/>
            <person name="Salcher M."/>
            <person name="Ghai R."/>
            <person name="Kavagutti S V."/>
        </authorList>
    </citation>
    <scope>NUCLEOTIDE SEQUENCE</scope>
</reference>
<dbReference type="InterPro" id="IPR050763">
    <property type="entry name" value="ABC_transporter_ATP-binding"/>
</dbReference>
<dbReference type="PANTHER" id="PTHR42711:SF5">
    <property type="entry name" value="ABC TRANSPORTER ATP-BINDING PROTEIN NATA"/>
    <property type="match status" value="1"/>
</dbReference>
<dbReference type="SUPFAM" id="SSF52540">
    <property type="entry name" value="P-loop containing nucleoside triphosphate hydrolases"/>
    <property type="match status" value="1"/>
</dbReference>
<keyword evidence="4" id="KW-0201">Cytochrome c-type biogenesis</keyword>
<evidence type="ECO:0000313" key="7">
    <source>
        <dbReference type="EMBL" id="CAB4561734.1"/>
    </source>
</evidence>
<evidence type="ECO:0000256" key="3">
    <source>
        <dbReference type="ARBA" id="ARBA00022741"/>
    </source>
</evidence>
<dbReference type="InterPro" id="IPR003593">
    <property type="entry name" value="AAA+_ATPase"/>
</dbReference>
<keyword evidence="5" id="KW-0067">ATP-binding</keyword>
<accession>A0A6J6DEN6</accession>
<dbReference type="AlphaFoldDB" id="A0A6J6DEN6"/>
<dbReference type="SMART" id="SM00382">
    <property type="entry name" value="AAA"/>
    <property type="match status" value="1"/>
</dbReference>
<dbReference type="GO" id="GO:0016887">
    <property type="term" value="F:ATP hydrolysis activity"/>
    <property type="evidence" value="ECO:0007669"/>
    <property type="project" value="InterPro"/>
</dbReference>
<sequence>MERDDPTFRSGKEPVVHLRGAVALLGRFPALAGVDLDVDRRRIVLLRGANGAGKTTLLRALAGLVPITSGEAIVLGVDLRDDRRAVRHRVGLLAHGTGLYDELTVADNVHFWTRAARANMADAEAAMAQLGLDGRLRDVAVGRLSTGQRRRTSLACLLARRPELWLLDEPHAGLDKEGRDIVDALVRDAAAAGATIILSSHELDRSIELADEIVTLGGGVALDEGAGGGDVHVV</sequence>
<dbReference type="GO" id="GO:0005524">
    <property type="term" value="F:ATP binding"/>
    <property type="evidence" value="ECO:0007669"/>
    <property type="project" value="UniProtKB-KW"/>
</dbReference>
<dbReference type="Pfam" id="PF00005">
    <property type="entry name" value="ABC_tran"/>
    <property type="match status" value="1"/>
</dbReference>
<comment type="similarity">
    <text evidence="1">Belongs to the ABC transporter superfamily.</text>
</comment>
<dbReference type="InterPro" id="IPR003439">
    <property type="entry name" value="ABC_transporter-like_ATP-bd"/>
</dbReference>
<dbReference type="InterPro" id="IPR005895">
    <property type="entry name" value="ABC_transptr_haem_export_CcmA"/>
</dbReference>
<organism evidence="7">
    <name type="scientific">freshwater metagenome</name>
    <dbReference type="NCBI Taxonomy" id="449393"/>
    <lineage>
        <taxon>unclassified sequences</taxon>
        <taxon>metagenomes</taxon>
        <taxon>ecological metagenomes</taxon>
    </lineage>
</organism>
<evidence type="ECO:0000256" key="4">
    <source>
        <dbReference type="ARBA" id="ARBA00022748"/>
    </source>
</evidence>
<evidence type="ECO:0000256" key="2">
    <source>
        <dbReference type="ARBA" id="ARBA00022448"/>
    </source>
</evidence>
<dbReference type="PANTHER" id="PTHR42711">
    <property type="entry name" value="ABC TRANSPORTER ATP-BINDING PROTEIN"/>
    <property type="match status" value="1"/>
</dbReference>
<proteinExistence type="inferred from homology"/>
<dbReference type="Gene3D" id="3.40.50.300">
    <property type="entry name" value="P-loop containing nucleotide triphosphate hydrolases"/>
    <property type="match status" value="1"/>
</dbReference>
<dbReference type="EMBL" id="CAEZTG010000043">
    <property type="protein sequence ID" value="CAB4561734.1"/>
    <property type="molecule type" value="Genomic_DNA"/>
</dbReference>
<keyword evidence="2" id="KW-0813">Transport</keyword>
<keyword evidence="3" id="KW-0547">Nucleotide-binding</keyword>
<evidence type="ECO:0000256" key="5">
    <source>
        <dbReference type="ARBA" id="ARBA00022840"/>
    </source>
</evidence>
<feature type="domain" description="ABC transporter" evidence="6">
    <location>
        <begin position="16"/>
        <end position="233"/>
    </location>
</feature>
<dbReference type="GO" id="GO:0017004">
    <property type="term" value="P:cytochrome complex assembly"/>
    <property type="evidence" value="ECO:0007669"/>
    <property type="project" value="UniProtKB-KW"/>
</dbReference>
<protein>
    <submittedName>
        <fullName evidence="7">Unannotated protein</fullName>
    </submittedName>
</protein>
<dbReference type="GO" id="GO:0022857">
    <property type="term" value="F:transmembrane transporter activity"/>
    <property type="evidence" value="ECO:0007669"/>
    <property type="project" value="InterPro"/>
</dbReference>
<evidence type="ECO:0000256" key="1">
    <source>
        <dbReference type="ARBA" id="ARBA00005417"/>
    </source>
</evidence>
<evidence type="ECO:0000259" key="6">
    <source>
        <dbReference type="PROSITE" id="PS50893"/>
    </source>
</evidence>
<dbReference type="CDD" id="cd03230">
    <property type="entry name" value="ABC_DR_subfamily_A"/>
    <property type="match status" value="1"/>
</dbReference>
<dbReference type="PROSITE" id="PS50893">
    <property type="entry name" value="ABC_TRANSPORTER_2"/>
    <property type="match status" value="1"/>
</dbReference>
<dbReference type="NCBIfam" id="TIGR01189">
    <property type="entry name" value="ccmA"/>
    <property type="match status" value="1"/>
</dbReference>